<organism evidence="1 2">
    <name type="scientific">Purpureocillium lilacinum</name>
    <name type="common">Paecilomyces lilacinus</name>
    <dbReference type="NCBI Taxonomy" id="33203"/>
    <lineage>
        <taxon>Eukaryota</taxon>
        <taxon>Fungi</taxon>
        <taxon>Dikarya</taxon>
        <taxon>Ascomycota</taxon>
        <taxon>Pezizomycotina</taxon>
        <taxon>Sordariomycetes</taxon>
        <taxon>Hypocreomycetidae</taxon>
        <taxon>Hypocreales</taxon>
        <taxon>Ophiocordycipitaceae</taxon>
        <taxon>Purpureocillium</taxon>
    </lineage>
</organism>
<comment type="caution">
    <text evidence="1">The sequence shown here is derived from an EMBL/GenBank/DDBJ whole genome shotgun (WGS) entry which is preliminary data.</text>
</comment>
<reference evidence="1 2" key="1">
    <citation type="journal article" date="2016" name="Front. Microbiol.">
        <title>Genome and transcriptome sequences reveal the specific parasitism of the nematophagous Purpureocillium lilacinum 36-1.</title>
        <authorList>
            <person name="Xie J."/>
            <person name="Li S."/>
            <person name="Mo C."/>
            <person name="Xiao X."/>
            <person name="Peng D."/>
            <person name="Wang G."/>
            <person name="Xiao Y."/>
        </authorList>
    </citation>
    <scope>NUCLEOTIDE SEQUENCE [LARGE SCALE GENOMIC DNA]</scope>
    <source>
        <strain evidence="1 2">36-1</strain>
    </source>
</reference>
<proteinExistence type="predicted"/>
<evidence type="ECO:0000313" key="2">
    <source>
        <dbReference type="Proteomes" id="UP000245956"/>
    </source>
</evidence>
<dbReference type="EMBL" id="LCWV01000006">
    <property type="protein sequence ID" value="PWI72211.1"/>
    <property type="molecule type" value="Genomic_DNA"/>
</dbReference>
<sequence length="175" mass="18969">MNIEGKDETEGIIDLTAWMSGSAREPAKRPRLLNEVIDDPDSFVIFSSRLQCMACAGGGAHALDEPRHQTLKHLIHVAKPPCDSSLDRGTAAFNALGNAWPVQPIEVLLTYVMEIFFKLFTALGHGRFGPGVWGACTSPDAARSLQNDAIGNGTYVRLHASDIRPAHQTPKLGHT</sequence>
<protein>
    <submittedName>
        <fullName evidence="1">Uncharacterized protein</fullName>
    </submittedName>
</protein>
<gene>
    <name evidence="1" type="ORF">PCL_10834</name>
</gene>
<name>A0A2U3ECF9_PURLI</name>
<accession>A0A2U3ECF9</accession>
<evidence type="ECO:0000313" key="1">
    <source>
        <dbReference type="EMBL" id="PWI72211.1"/>
    </source>
</evidence>
<dbReference type="AlphaFoldDB" id="A0A2U3ECF9"/>
<dbReference type="Proteomes" id="UP000245956">
    <property type="component" value="Unassembled WGS sequence"/>
</dbReference>